<evidence type="ECO:0000256" key="4">
    <source>
        <dbReference type="ARBA" id="ARBA00022496"/>
    </source>
</evidence>
<dbReference type="EMBL" id="JBHSYQ010000003">
    <property type="protein sequence ID" value="MFC6996949.1"/>
    <property type="molecule type" value="Genomic_DNA"/>
</dbReference>
<dbReference type="InterPro" id="IPR000531">
    <property type="entry name" value="Beta-barrel_TonB"/>
</dbReference>
<keyword evidence="8 12" id="KW-0798">TonB box</keyword>
<evidence type="ECO:0000256" key="12">
    <source>
        <dbReference type="RuleBase" id="RU003357"/>
    </source>
</evidence>
<sequence>MKYLFAFLLFGLMFSADAQIIVKGQVLDTKTRRPLEAAVLSLTNGQSIAVTDAAGRFSVELPSAVDSLIVSRSLTHKTLKIALRRQELVVLLEPLAVNLQEVVVTGYETRRPLLQTAGAIGLLSTRELERFPQTTLVPALNTLPGVRMEERATASYRISIRGSSLRAPYGVRNVKMYLNEIPLLEANGTIPLNTLDAATIGNVEVIKGPAGSVYGAGTGGTILLETVKPEESSVMAGGLVGSYGLRRYTAAASVASEKSNLLLRYDNQTLDGYREQSAMDRKTLLLSGQFTPTEKQSLSFHALYSDLFYELPGALTHEQFEANPRAARQLNKDQNATLHVEGLNLGLVHNYQFNERWSNTTSLFGNFSFLDHPFVTDYERNLNQSFGGRTRTTYRTDLAGLPMRFTVGAEGHQRFVNARQYVNNAGTPGALNIDDEVTIKEGFIFGQAEVDLPANFLLTLGASLNSLRYEIARVSDAATNPNFKQNRSIDAQFSPRVGLVKVVSPTLSVHTSVSAGFSPPTEAEIRPSDGSINTDLQPERGLNYEVGLRGNLLNQRFTYDLVGFWFTLEETIVSRTTSSGVAVFDNAGETKQQGVELALGYAIVQKPEQPLSLLKVWGAYTYNRFLFQEYRQNENDFTGNRLPGTAPHVAVAGLDVDTKPGFYLNATANYSDEIPLNNQNTVYADAYFIVGARSGFRRTFQGKWHVDVYGGIDNATDRVYSLGNDLNGFGNRYFQAAPARNFYAGVQLRKSF</sequence>
<comment type="similarity">
    <text evidence="11 12">Belongs to the TonB-dependent receptor family.</text>
</comment>
<dbReference type="InterPro" id="IPR039426">
    <property type="entry name" value="TonB-dep_rcpt-like"/>
</dbReference>
<dbReference type="Pfam" id="PF00593">
    <property type="entry name" value="TonB_dep_Rec_b-barrel"/>
    <property type="match status" value="1"/>
</dbReference>
<protein>
    <submittedName>
        <fullName evidence="16">TonB-dependent receptor</fullName>
    </submittedName>
</protein>
<keyword evidence="5 11" id="KW-0812">Transmembrane</keyword>
<keyword evidence="10 11" id="KW-0998">Cell outer membrane</keyword>
<evidence type="ECO:0000256" key="6">
    <source>
        <dbReference type="ARBA" id="ARBA00023004"/>
    </source>
</evidence>
<organism evidence="16 17">
    <name type="scientific">Rufibacter roseus</name>
    <dbReference type="NCBI Taxonomy" id="1567108"/>
    <lineage>
        <taxon>Bacteria</taxon>
        <taxon>Pseudomonadati</taxon>
        <taxon>Bacteroidota</taxon>
        <taxon>Cytophagia</taxon>
        <taxon>Cytophagales</taxon>
        <taxon>Hymenobacteraceae</taxon>
        <taxon>Rufibacter</taxon>
    </lineage>
</organism>
<dbReference type="SUPFAM" id="SSF49464">
    <property type="entry name" value="Carboxypeptidase regulatory domain-like"/>
    <property type="match status" value="1"/>
</dbReference>
<evidence type="ECO:0000256" key="7">
    <source>
        <dbReference type="ARBA" id="ARBA00023065"/>
    </source>
</evidence>
<name>A0ABW2DGL6_9BACT</name>
<dbReference type="PROSITE" id="PS52016">
    <property type="entry name" value="TONB_DEPENDENT_REC_3"/>
    <property type="match status" value="1"/>
</dbReference>
<evidence type="ECO:0000256" key="2">
    <source>
        <dbReference type="ARBA" id="ARBA00022448"/>
    </source>
</evidence>
<evidence type="ECO:0000256" key="3">
    <source>
        <dbReference type="ARBA" id="ARBA00022452"/>
    </source>
</evidence>
<evidence type="ECO:0000259" key="14">
    <source>
        <dbReference type="Pfam" id="PF00593"/>
    </source>
</evidence>
<keyword evidence="7" id="KW-0406">Ion transport</keyword>
<evidence type="ECO:0000256" key="11">
    <source>
        <dbReference type="PROSITE-ProRule" id="PRU01360"/>
    </source>
</evidence>
<keyword evidence="9 11" id="KW-0472">Membrane</keyword>
<dbReference type="Gene3D" id="2.170.130.10">
    <property type="entry name" value="TonB-dependent receptor, plug domain"/>
    <property type="match status" value="1"/>
</dbReference>
<evidence type="ECO:0000313" key="17">
    <source>
        <dbReference type="Proteomes" id="UP001596405"/>
    </source>
</evidence>
<keyword evidence="17" id="KW-1185">Reference proteome</keyword>
<keyword evidence="16" id="KW-0675">Receptor</keyword>
<keyword evidence="13" id="KW-0732">Signal</keyword>
<dbReference type="Gene3D" id="2.40.170.20">
    <property type="entry name" value="TonB-dependent receptor, beta-barrel domain"/>
    <property type="match status" value="1"/>
</dbReference>
<dbReference type="InterPro" id="IPR037066">
    <property type="entry name" value="Plug_dom_sf"/>
</dbReference>
<gene>
    <name evidence="16" type="ORF">ACFQHR_04895</name>
</gene>
<evidence type="ECO:0000256" key="10">
    <source>
        <dbReference type="ARBA" id="ARBA00023237"/>
    </source>
</evidence>
<evidence type="ECO:0000256" key="1">
    <source>
        <dbReference type="ARBA" id="ARBA00004571"/>
    </source>
</evidence>
<dbReference type="Proteomes" id="UP001596405">
    <property type="component" value="Unassembled WGS sequence"/>
</dbReference>
<dbReference type="Pfam" id="PF07715">
    <property type="entry name" value="Plug"/>
    <property type="match status" value="1"/>
</dbReference>
<keyword evidence="3 11" id="KW-1134">Transmembrane beta strand</keyword>
<comment type="caution">
    <text evidence="16">The sequence shown here is derived from an EMBL/GenBank/DDBJ whole genome shotgun (WGS) entry which is preliminary data.</text>
</comment>
<feature type="signal peptide" evidence="13">
    <location>
        <begin position="1"/>
        <end position="18"/>
    </location>
</feature>
<dbReference type="Pfam" id="PF13715">
    <property type="entry name" value="CarbopepD_reg_2"/>
    <property type="match status" value="1"/>
</dbReference>
<reference evidence="17" key="1">
    <citation type="journal article" date="2019" name="Int. J. Syst. Evol. Microbiol.">
        <title>The Global Catalogue of Microorganisms (GCM) 10K type strain sequencing project: providing services to taxonomists for standard genome sequencing and annotation.</title>
        <authorList>
            <consortium name="The Broad Institute Genomics Platform"/>
            <consortium name="The Broad Institute Genome Sequencing Center for Infectious Disease"/>
            <person name="Wu L."/>
            <person name="Ma J."/>
        </authorList>
    </citation>
    <scope>NUCLEOTIDE SEQUENCE [LARGE SCALE GENOMIC DNA]</scope>
    <source>
        <strain evidence="17">CGMCC 4.7393</strain>
    </source>
</reference>
<dbReference type="PANTHER" id="PTHR32552:SF81">
    <property type="entry name" value="TONB-DEPENDENT OUTER MEMBRANE RECEPTOR"/>
    <property type="match status" value="1"/>
</dbReference>
<dbReference type="PANTHER" id="PTHR32552">
    <property type="entry name" value="FERRICHROME IRON RECEPTOR-RELATED"/>
    <property type="match status" value="1"/>
</dbReference>
<comment type="subcellular location">
    <subcellularLocation>
        <location evidence="1 11">Cell outer membrane</location>
        <topology evidence="1 11">Multi-pass membrane protein</topology>
    </subcellularLocation>
</comment>
<evidence type="ECO:0000256" key="8">
    <source>
        <dbReference type="ARBA" id="ARBA00023077"/>
    </source>
</evidence>
<keyword evidence="6" id="KW-0408">Iron</keyword>
<evidence type="ECO:0000256" key="5">
    <source>
        <dbReference type="ARBA" id="ARBA00022692"/>
    </source>
</evidence>
<proteinExistence type="inferred from homology"/>
<dbReference type="CDD" id="cd01347">
    <property type="entry name" value="ligand_gated_channel"/>
    <property type="match status" value="1"/>
</dbReference>
<dbReference type="InterPro" id="IPR012910">
    <property type="entry name" value="Plug_dom"/>
</dbReference>
<feature type="domain" description="TonB-dependent receptor-like beta-barrel" evidence="14">
    <location>
        <begin position="329"/>
        <end position="714"/>
    </location>
</feature>
<evidence type="ECO:0000256" key="13">
    <source>
        <dbReference type="SAM" id="SignalP"/>
    </source>
</evidence>
<feature type="chain" id="PRO_5047226123" evidence="13">
    <location>
        <begin position="19"/>
        <end position="752"/>
    </location>
</feature>
<dbReference type="RefSeq" id="WP_066622996.1">
    <property type="nucleotide sequence ID" value="NZ_JBHSYQ010000003.1"/>
</dbReference>
<dbReference type="InterPro" id="IPR008969">
    <property type="entry name" value="CarboxyPept-like_regulatory"/>
</dbReference>
<evidence type="ECO:0000259" key="15">
    <source>
        <dbReference type="Pfam" id="PF07715"/>
    </source>
</evidence>
<evidence type="ECO:0000256" key="9">
    <source>
        <dbReference type="ARBA" id="ARBA00023136"/>
    </source>
</evidence>
<dbReference type="SUPFAM" id="SSF56935">
    <property type="entry name" value="Porins"/>
    <property type="match status" value="1"/>
</dbReference>
<keyword evidence="4" id="KW-0410">Iron transport</keyword>
<evidence type="ECO:0000313" key="16">
    <source>
        <dbReference type="EMBL" id="MFC6996949.1"/>
    </source>
</evidence>
<accession>A0ABW2DGL6</accession>
<keyword evidence="2 11" id="KW-0813">Transport</keyword>
<feature type="domain" description="TonB-dependent receptor plug" evidence="15">
    <location>
        <begin position="114"/>
        <end position="220"/>
    </location>
</feature>
<dbReference type="InterPro" id="IPR036942">
    <property type="entry name" value="Beta-barrel_TonB_sf"/>
</dbReference>